<evidence type="ECO:0000313" key="3">
    <source>
        <dbReference type="Proteomes" id="UP000075714"/>
    </source>
</evidence>
<gene>
    <name evidence="2" type="ORF">GPECTOR_52g53</name>
</gene>
<evidence type="ECO:0000256" key="1">
    <source>
        <dbReference type="SAM" id="MobiDB-lite"/>
    </source>
</evidence>
<dbReference type="AlphaFoldDB" id="A0A150G739"/>
<keyword evidence="3" id="KW-1185">Reference proteome</keyword>
<reference evidence="3" key="1">
    <citation type="journal article" date="2016" name="Nat. Commun.">
        <title>The Gonium pectorale genome demonstrates co-option of cell cycle regulation during the evolution of multicellularity.</title>
        <authorList>
            <person name="Hanschen E.R."/>
            <person name="Marriage T.N."/>
            <person name="Ferris P.J."/>
            <person name="Hamaji T."/>
            <person name="Toyoda A."/>
            <person name="Fujiyama A."/>
            <person name="Neme R."/>
            <person name="Noguchi H."/>
            <person name="Minakuchi Y."/>
            <person name="Suzuki M."/>
            <person name="Kawai-Toyooka H."/>
            <person name="Smith D.R."/>
            <person name="Sparks H."/>
            <person name="Anderson J."/>
            <person name="Bakaric R."/>
            <person name="Luria V."/>
            <person name="Karger A."/>
            <person name="Kirschner M.W."/>
            <person name="Durand P.M."/>
            <person name="Michod R.E."/>
            <person name="Nozaki H."/>
            <person name="Olson B.J."/>
        </authorList>
    </citation>
    <scope>NUCLEOTIDE SEQUENCE [LARGE SCALE GENOMIC DNA]</scope>
    <source>
        <strain evidence="3">NIES-2863</strain>
    </source>
</reference>
<comment type="caution">
    <text evidence="2">The sequence shown here is derived from an EMBL/GenBank/DDBJ whole genome shotgun (WGS) entry which is preliminary data.</text>
</comment>
<evidence type="ECO:0000313" key="2">
    <source>
        <dbReference type="EMBL" id="KXZ45654.1"/>
    </source>
</evidence>
<name>A0A150G739_GONPE</name>
<dbReference type="OrthoDB" id="417796at2759"/>
<accession>A0A150G739</accession>
<proteinExistence type="predicted"/>
<sequence>MCNFYCTSDGPSTNLKCLHCNARYCAACLHGEFKGKMASLVKCGSCGKNPRSKPNADRGTWAGTKVPGKAADTTGN</sequence>
<feature type="region of interest" description="Disordered" evidence="1">
    <location>
        <begin position="49"/>
        <end position="76"/>
    </location>
</feature>
<protein>
    <submittedName>
        <fullName evidence="2">Uncharacterized protein</fullName>
    </submittedName>
</protein>
<organism evidence="2 3">
    <name type="scientific">Gonium pectorale</name>
    <name type="common">Green alga</name>
    <dbReference type="NCBI Taxonomy" id="33097"/>
    <lineage>
        <taxon>Eukaryota</taxon>
        <taxon>Viridiplantae</taxon>
        <taxon>Chlorophyta</taxon>
        <taxon>core chlorophytes</taxon>
        <taxon>Chlorophyceae</taxon>
        <taxon>CS clade</taxon>
        <taxon>Chlamydomonadales</taxon>
        <taxon>Volvocaceae</taxon>
        <taxon>Gonium</taxon>
    </lineage>
</organism>
<dbReference type="Proteomes" id="UP000075714">
    <property type="component" value="Unassembled WGS sequence"/>
</dbReference>
<dbReference type="EMBL" id="LSYV01000053">
    <property type="protein sequence ID" value="KXZ45654.1"/>
    <property type="molecule type" value="Genomic_DNA"/>
</dbReference>